<dbReference type="AlphaFoldDB" id="A0A3M7QVS8"/>
<keyword evidence="2" id="KW-1185">Reference proteome</keyword>
<proteinExistence type="predicted"/>
<organism evidence="1 2">
    <name type="scientific">Brachionus plicatilis</name>
    <name type="common">Marine rotifer</name>
    <name type="synonym">Brachionus muelleri</name>
    <dbReference type="NCBI Taxonomy" id="10195"/>
    <lineage>
        <taxon>Eukaryota</taxon>
        <taxon>Metazoa</taxon>
        <taxon>Spiralia</taxon>
        <taxon>Gnathifera</taxon>
        <taxon>Rotifera</taxon>
        <taxon>Eurotatoria</taxon>
        <taxon>Monogononta</taxon>
        <taxon>Pseudotrocha</taxon>
        <taxon>Ploima</taxon>
        <taxon>Brachionidae</taxon>
        <taxon>Brachionus</taxon>
    </lineage>
</organism>
<reference evidence="1 2" key="1">
    <citation type="journal article" date="2018" name="Sci. Rep.">
        <title>Genomic signatures of local adaptation to the degree of environmental predictability in rotifers.</title>
        <authorList>
            <person name="Franch-Gras L."/>
            <person name="Hahn C."/>
            <person name="Garcia-Roger E.M."/>
            <person name="Carmona M.J."/>
            <person name="Serra M."/>
            <person name="Gomez A."/>
        </authorList>
    </citation>
    <scope>NUCLEOTIDE SEQUENCE [LARGE SCALE GENOMIC DNA]</scope>
    <source>
        <strain evidence="1">HYR1</strain>
    </source>
</reference>
<name>A0A3M7QVS8_BRAPC</name>
<gene>
    <name evidence="1" type="ORF">BpHYR1_042148</name>
</gene>
<sequence length="84" mass="9792">MTVVWEKMIQTLNTKRLSLSNTINLFSFTKYGKNNCVIKFQILTCISIEFKLNNLFRLPILSQSPSGVSFQSLPFYFLMLKSFQ</sequence>
<evidence type="ECO:0000313" key="1">
    <source>
        <dbReference type="EMBL" id="RNA15088.1"/>
    </source>
</evidence>
<comment type="caution">
    <text evidence="1">The sequence shown here is derived from an EMBL/GenBank/DDBJ whole genome shotgun (WGS) entry which is preliminary data.</text>
</comment>
<evidence type="ECO:0000313" key="2">
    <source>
        <dbReference type="Proteomes" id="UP000276133"/>
    </source>
</evidence>
<accession>A0A3M7QVS8</accession>
<protein>
    <submittedName>
        <fullName evidence="1">Uncharacterized protein</fullName>
    </submittedName>
</protein>
<dbReference type="EMBL" id="REGN01005048">
    <property type="protein sequence ID" value="RNA15088.1"/>
    <property type="molecule type" value="Genomic_DNA"/>
</dbReference>
<dbReference type="Proteomes" id="UP000276133">
    <property type="component" value="Unassembled WGS sequence"/>
</dbReference>